<comment type="caution">
    <text evidence="3">The sequence shown here is derived from an EMBL/GenBank/DDBJ whole genome shotgun (WGS) entry which is preliminary data.</text>
</comment>
<dbReference type="PANTHER" id="PTHR30204:SF97">
    <property type="entry name" value="MERR FAMILY REGULATORY PROTEIN"/>
    <property type="match status" value="1"/>
</dbReference>
<dbReference type="EMBL" id="WLZY01000007">
    <property type="protein sequence ID" value="NDL59458.1"/>
    <property type="molecule type" value="Genomic_DNA"/>
</dbReference>
<dbReference type="GO" id="GO:0003677">
    <property type="term" value="F:DNA binding"/>
    <property type="evidence" value="ECO:0007669"/>
    <property type="project" value="UniProtKB-KW"/>
</dbReference>
<dbReference type="CDD" id="cd01282">
    <property type="entry name" value="HTH_MerR-like_sg3"/>
    <property type="match status" value="1"/>
</dbReference>
<dbReference type="Pfam" id="PF13411">
    <property type="entry name" value="MerR_1"/>
    <property type="match status" value="1"/>
</dbReference>
<name>A0A7K3MAP2_9ACTN</name>
<keyword evidence="1" id="KW-0238">DNA-binding</keyword>
<keyword evidence="4" id="KW-1185">Reference proteome</keyword>
<dbReference type="PANTHER" id="PTHR30204">
    <property type="entry name" value="REDOX-CYCLING DRUG-SENSING TRANSCRIPTIONAL ACTIVATOR SOXR"/>
    <property type="match status" value="1"/>
</dbReference>
<evidence type="ECO:0000256" key="1">
    <source>
        <dbReference type="ARBA" id="ARBA00023125"/>
    </source>
</evidence>
<dbReference type="InterPro" id="IPR000551">
    <property type="entry name" value="MerR-type_HTH_dom"/>
</dbReference>
<evidence type="ECO:0000313" key="4">
    <source>
        <dbReference type="Proteomes" id="UP000460435"/>
    </source>
</evidence>
<dbReference type="PROSITE" id="PS00552">
    <property type="entry name" value="HTH_MERR_1"/>
    <property type="match status" value="1"/>
</dbReference>
<feature type="domain" description="HTH merR-type" evidence="2">
    <location>
        <begin position="1"/>
        <end position="68"/>
    </location>
</feature>
<dbReference type="InterPro" id="IPR047057">
    <property type="entry name" value="MerR_fam"/>
</dbReference>
<organism evidence="3 4">
    <name type="scientific">Phytoactinopolyspora mesophila</name>
    <dbReference type="NCBI Taxonomy" id="2650750"/>
    <lineage>
        <taxon>Bacteria</taxon>
        <taxon>Bacillati</taxon>
        <taxon>Actinomycetota</taxon>
        <taxon>Actinomycetes</taxon>
        <taxon>Jiangellales</taxon>
        <taxon>Jiangellaceae</taxon>
        <taxon>Phytoactinopolyspora</taxon>
    </lineage>
</organism>
<gene>
    <name evidence="3" type="ORF">F7O44_20505</name>
</gene>
<proteinExistence type="predicted"/>
<dbReference type="GO" id="GO:0003700">
    <property type="term" value="F:DNA-binding transcription factor activity"/>
    <property type="evidence" value="ECO:0007669"/>
    <property type="project" value="InterPro"/>
</dbReference>
<dbReference type="InterPro" id="IPR009061">
    <property type="entry name" value="DNA-bd_dom_put_sf"/>
</dbReference>
<dbReference type="Gene3D" id="1.10.1660.10">
    <property type="match status" value="1"/>
</dbReference>
<protein>
    <submittedName>
        <fullName evidence="3">MerR family transcriptional regulator</fullName>
    </submittedName>
</protein>
<sequence length="127" mass="14286">MRIGELAERAGVSERSLRYYETQGLLVPRRTSGGHREYPESAVDRVVLIQMLFAANLHSKKIAELLPCMRDPDGGPNEVATPRLVDELRAERSRIDHTISDLLRSRDLLDEVISTASEVHSRDHAKA</sequence>
<dbReference type="RefSeq" id="WP_162452139.1">
    <property type="nucleotide sequence ID" value="NZ_WLZY01000007.1"/>
</dbReference>
<evidence type="ECO:0000313" key="3">
    <source>
        <dbReference type="EMBL" id="NDL59458.1"/>
    </source>
</evidence>
<accession>A0A7K3MAP2</accession>
<dbReference type="SUPFAM" id="SSF46955">
    <property type="entry name" value="Putative DNA-binding domain"/>
    <property type="match status" value="1"/>
</dbReference>
<dbReference type="PRINTS" id="PR00040">
    <property type="entry name" value="HTHMERR"/>
</dbReference>
<reference evidence="3 4" key="1">
    <citation type="submission" date="2019-11" db="EMBL/GenBank/DDBJ databases">
        <authorList>
            <person name="Li X.-J."/>
            <person name="Feng X.-M."/>
        </authorList>
    </citation>
    <scope>NUCLEOTIDE SEQUENCE [LARGE SCALE GENOMIC DNA]</scope>
    <source>
        <strain evidence="3 4">XMNu-373</strain>
    </source>
</reference>
<evidence type="ECO:0000259" key="2">
    <source>
        <dbReference type="PROSITE" id="PS50937"/>
    </source>
</evidence>
<dbReference type="PROSITE" id="PS50937">
    <property type="entry name" value="HTH_MERR_2"/>
    <property type="match status" value="1"/>
</dbReference>
<dbReference type="SMART" id="SM00422">
    <property type="entry name" value="HTH_MERR"/>
    <property type="match status" value="1"/>
</dbReference>
<dbReference type="Proteomes" id="UP000460435">
    <property type="component" value="Unassembled WGS sequence"/>
</dbReference>
<dbReference type="AlphaFoldDB" id="A0A7K3MAP2"/>